<reference evidence="2" key="1">
    <citation type="thesis" date="2020" institute="ProQuest LLC" country="789 East Eisenhower Parkway, Ann Arbor, MI, USA">
        <title>Comparative Genomics and Chromosome Evolution.</title>
        <authorList>
            <person name="Mudd A.B."/>
        </authorList>
    </citation>
    <scope>NUCLEOTIDE SEQUENCE</scope>
    <source>
        <strain evidence="2">237g6f4</strain>
        <tissue evidence="2">Blood</tissue>
    </source>
</reference>
<gene>
    <name evidence="2" type="ORF">GDO81_029499</name>
</gene>
<protein>
    <submittedName>
        <fullName evidence="2">Uncharacterized protein</fullName>
    </submittedName>
</protein>
<accession>A0AAV6Z5M4</accession>
<proteinExistence type="predicted"/>
<feature type="region of interest" description="Disordered" evidence="1">
    <location>
        <begin position="243"/>
        <end position="264"/>
    </location>
</feature>
<organism evidence="2 3">
    <name type="scientific">Engystomops pustulosus</name>
    <name type="common">Tungara frog</name>
    <name type="synonym">Physalaemus pustulosus</name>
    <dbReference type="NCBI Taxonomy" id="76066"/>
    <lineage>
        <taxon>Eukaryota</taxon>
        <taxon>Metazoa</taxon>
        <taxon>Chordata</taxon>
        <taxon>Craniata</taxon>
        <taxon>Vertebrata</taxon>
        <taxon>Euteleostomi</taxon>
        <taxon>Amphibia</taxon>
        <taxon>Batrachia</taxon>
        <taxon>Anura</taxon>
        <taxon>Neobatrachia</taxon>
        <taxon>Hyloidea</taxon>
        <taxon>Leptodactylidae</taxon>
        <taxon>Leiuperinae</taxon>
        <taxon>Engystomops</taxon>
    </lineage>
</organism>
<sequence>MDHRRNVPLLTSKYRNLQDHQTMCHKLSKDARSTPEEITDLHITGISVSKLHDKNRETHGLQKAPVTQHGGRNVTWAQTSGWWLKAVPTQNVPVICAYSRPLKVTLQGHPLIASSSRAQNFVHHFGRNLAPADSELWWNYRFAAYTILSRNPGKPFRASQRIDNHDALGPSHLQRSKMKTWSKPRVVDVSTQTRSKDVQKDLNQLEAVCGTGRPGNLEKRMRELKSGPPRRCGLSVPGSHKPSFLPVMSPEPWPSSHTPEAEEISISVPLLPNLLMPGH</sequence>
<evidence type="ECO:0000256" key="1">
    <source>
        <dbReference type="SAM" id="MobiDB-lite"/>
    </source>
</evidence>
<dbReference type="Proteomes" id="UP000824782">
    <property type="component" value="Unassembled WGS sequence"/>
</dbReference>
<evidence type="ECO:0000313" key="3">
    <source>
        <dbReference type="Proteomes" id="UP000824782"/>
    </source>
</evidence>
<keyword evidence="3" id="KW-1185">Reference proteome</keyword>
<comment type="caution">
    <text evidence="2">The sequence shown here is derived from an EMBL/GenBank/DDBJ whole genome shotgun (WGS) entry which is preliminary data.</text>
</comment>
<dbReference type="EMBL" id="WNYA01008177">
    <property type="protein sequence ID" value="KAG8541198.1"/>
    <property type="molecule type" value="Genomic_DNA"/>
</dbReference>
<name>A0AAV6Z5M4_ENGPU</name>
<evidence type="ECO:0000313" key="2">
    <source>
        <dbReference type="EMBL" id="KAG8541198.1"/>
    </source>
</evidence>
<dbReference type="AlphaFoldDB" id="A0AAV6Z5M4"/>